<name>A0A813R9I7_9BILA</name>
<proteinExistence type="predicted"/>
<comment type="caution">
    <text evidence="3">The sequence shown here is derived from an EMBL/GenBank/DDBJ whole genome shotgun (WGS) entry which is preliminary data.</text>
</comment>
<sequence>MKKIKRDSNNNKTNLDSQLTNGKNTTITKTDLNAMSSQSFGNLVLNHNTYRATNEPSNHKSSTNNHNSTQVYQPPNLGLIPPNLLNSVFCNDPLIIQSTAVAACLANKITSSLSQQQFPLLPVSFDPNTNPLVYLQLLNANAMFMQQLATFNPLLMTPEIKNSLLSAVTNCQSNDIAQQLQNQLNNGHPNIYPRSRNTPSLYQNGTTGANVSTVVSPINNKLQSLSVPLNSSVITTVSNDATTDMSENQLPLPQGKRNLTSSTTRLTIPPKKSLTLQADSNVFAPKTGPMTQEQIAEHARLVYERALQRNQLRQQSDLMKHVYDTLNNKKSNIAQPIIKSVTNLSKSNLGTTSGNHEIIKATILLEKNSNDLFVPGVPNSNGGEPGNTLDSLIKTTEEEIESSSNQCISRYDNTTLLLPSTLSDNTGRMMKSEDERTISTTIIPHQSILDPAAPVFFPRRIVKCSIGDGVDNETSSSSSDSDYNDFNYLDQFLDEFYNSFNECDNHLIILRDNGGNNDRGKKTSTIANSCPINKSQRYINNSVLGQGDASRVDVSNSVDNSTTTTKTCKDILNDNTYSNNDREEENPSVVLSTSNQNDFCQYSIHQLLDRYRNPRCHIVLPEWSRLSLILSSVCTMRTHTYKIKRYFAYRRRLRENEDFYLTTTIDNGKEKNLKYSLSNDNNLNEITSYMNQVILSSQS</sequence>
<feature type="region of interest" description="Disordered" evidence="1">
    <location>
        <begin position="1"/>
        <end position="24"/>
    </location>
</feature>
<gene>
    <name evidence="3" type="ORF">GPM918_LOCUS2344</name>
    <name evidence="2" type="ORF">OVA965_LOCUS3153</name>
    <name evidence="5" type="ORF">SRO942_LOCUS2344</name>
    <name evidence="4" type="ORF">TMI583_LOCUS3149</name>
</gene>
<accession>A0A813R9I7</accession>
<protein>
    <submittedName>
        <fullName evidence="3">Uncharacterized protein</fullName>
    </submittedName>
</protein>
<reference evidence="3" key="1">
    <citation type="submission" date="2021-02" db="EMBL/GenBank/DDBJ databases">
        <authorList>
            <person name="Nowell W R."/>
        </authorList>
    </citation>
    <scope>NUCLEOTIDE SEQUENCE</scope>
</reference>
<dbReference type="Proteomes" id="UP000677228">
    <property type="component" value="Unassembled WGS sequence"/>
</dbReference>
<evidence type="ECO:0000313" key="4">
    <source>
        <dbReference type="EMBL" id="CAF3553217.1"/>
    </source>
</evidence>
<evidence type="ECO:0000313" key="2">
    <source>
        <dbReference type="EMBL" id="CAF0772383.1"/>
    </source>
</evidence>
<evidence type="ECO:0000313" key="6">
    <source>
        <dbReference type="Proteomes" id="UP000663829"/>
    </source>
</evidence>
<dbReference type="Proteomes" id="UP000681722">
    <property type="component" value="Unassembled WGS sequence"/>
</dbReference>
<dbReference type="AlphaFoldDB" id="A0A813R9I7"/>
<dbReference type="Proteomes" id="UP000682733">
    <property type="component" value="Unassembled WGS sequence"/>
</dbReference>
<dbReference type="EMBL" id="CAJOBA010000739">
    <property type="protein sequence ID" value="CAF3553217.1"/>
    <property type="molecule type" value="Genomic_DNA"/>
</dbReference>
<evidence type="ECO:0000313" key="5">
    <source>
        <dbReference type="EMBL" id="CAF3561723.1"/>
    </source>
</evidence>
<organism evidence="3 6">
    <name type="scientific">Didymodactylos carnosus</name>
    <dbReference type="NCBI Taxonomy" id="1234261"/>
    <lineage>
        <taxon>Eukaryota</taxon>
        <taxon>Metazoa</taxon>
        <taxon>Spiralia</taxon>
        <taxon>Gnathifera</taxon>
        <taxon>Rotifera</taxon>
        <taxon>Eurotatoria</taxon>
        <taxon>Bdelloidea</taxon>
        <taxon>Philodinida</taxon>
        <taxon>Philodinidae</taxon>
        <taxon>Didymodactylos</taxon>
    </lineage>
</organism>
<evidence type="ECO:0000256" key="1">
    <source>
        <dbReference type="SAM" id="MobiDB-lite"/>
    </source>
</evidence>
<feature type="compositionally biased region" description="Low complexity" evidence="1">
    <location>
        <begin position="59"/>
        <end position="71"/>
    </location>
</feature>
<dbReference type="Proteomes" id="UP000663829">
    <property type="component" value="Unassembled WGS sequence"/>
</dbReference>
<dbReference type="EMBL" id="CAJNOQ010000257">
    <property type="protein sequence ID" value="CAF0778775.1"/>
    <property type="molecule type" value="Genomic_DNA"/>
</dbReference>
<dbReference type="EMBL" id="CAJOBC010000257">
    <property type="protein sequence ID" value="CAF3561723.1"/>
    <property type="molecule type" value="Genomic_DNA"/>
</dbReference>
<dbReference type="OrthoDB" id="10015732at2759"/>
<evidence type="ECO:0000313" key="3">
    <source>
        <dbReference type="EMBL" id="CAF0778775.1"/>
    </source>
</evidence>
<feature type="region of interest" description="Disordered" evidence="1">
    <location>
        <begin position="52"/>
        <end position="71"/>
    </location>
</feature>
<feature type="compositionally biased region" description="Polar residues" evidence="1">
    <location>
        <begin position="10"/>
        <end position="24"/>
    </location>
</feature>
<dbReference type="EMBL" id="CAJNOK010000740">
    <property type="protein sequence ID" value="CAF0772383.1"/>
    <property type="molecule type" value="Genomic_DNA"/>
</dbReference>
<keyword evidence="6" id="KW-1185">Reference proteome</keyword>